<comment type="caution">
    <text evidence="2">The sequence shown here is derived from an EMBL/GenBank/DDBJ whole genome shotgun (WGS) entry which is preliminary data.</text>
</comment>
<organism evidence="2 3">
    <name type="scientific">Mucilaginibacter panaciglaebae</name>
    <dbReference type="NCBI Taxonomy" id="502331"/>
    <lineage>
        <taxon>Bacteria</taxon>
        <taxon>Pseudomonadati</taxon>
        <taxon>Bacteroidota</taxon>
        <taxon>Sphingobacteriia</taxon>
        <taxon>Sphingobacteriales</taxon>
        <taxon>Sphingobacteriaceae</taxon>
        <taxon>Mucilaginibacter</taxon>
    </lineage>
</organism>
<sequence>MFKYLVKIILPPLVAFWLFAGFIKFTTFFHYVDIKHIGEDSVYGLIAYYKIFAPGQILIAVLTQFLIVMPLWNKVLAKPKSAINLFGVMFLVCLVLAFGLAYIIWDPLTKVNHLLEIGFFMMGVQLFYWIINFLLLCLLDWKLLKTTKPEPQVETENKS</sequence>
<keyword evidence="3" id="KW-1185">Reference proteome</keyword>
<feature type="transmembrane region" description="Helical" evidence="1">
    <location>
        <begin position="117"/>
        <end position="139"/>
    </location>
</feature>
<keyword evidence="1" id="KW-1133">Transmembrane helix</keyword>
<dbReference type="RefSeq" id="WP_345100671.1">
    <property type="nucleotide sequence ID" value="NZ_BAABCV010000001.1"/>
</dbReference>
<proteinExistence type="predicted"/>
<dbReference type="Proteomes" id="UP001500841">
    <property type="component" value="Unassembled WGS sequence"/>
</dbReference>
<accession>A0ABP7WDU6</accession>
<dbReference type="EMBL" id="BAABCV010000001">
    <property type="protein sequence ID" value="GAA4085712.1"/>
    <property type="molecule type" value="Genomic_DNA"/>
</dbReference>
<feature type="transmembrane region" description="Helical" evidence="1">
    <location>
        <begin position="12"/>
        <end position="31"/>
    </location>
</feature>
<keyword evidence="1" id="KW-0472">Membrane</keyword>
<feature type="transmembrane region" description="Helical" evidence="1">
    <location>
        <begin position="51"/>
        <end position="72"/>
    </location>
</feature>
<protein>
    <submittedName>
        <fullName evidence="2">Uncharacterized protein</fullName>
    </submittedName>
</protein>
<reference evidence="3" key="1">
    <citation type="journal article" date="2019" name="Int. J. Syst. Evol. Microbiol.">
        <title>The Global Catalogue of Microorganisms (GCM) 10K type strain sequencing project: providing services to taxonomists for standard genome sequencing and annotation.</title>
        <authorList>
            <consortium name="The Broad Institute Genomics Platform"/>
            <consortium name="The Broad Institute Genome Sequencing Center for Infectious Disease"/>
            <person name="Wu L."/>
            <person name="Ma J."/>
        </authorList>
    </citation>
    <scope>NUCLEOTIDE SEQUENCE [LARGE SCALE GENOMIC DNA]</scope>
    <source>
        <strain evidence="3">JCM 17085</strain>
    </source>
</reference>
<evidence type="ECO:0000256" key="1">
    <source>
        <dbReference type="SAM" id="Phobius"/>
    </source>
</evidence>
<feature type="transmembrane region" description="Helical" evidence="1">
    <location>
        <begin position="84"/>
        <end position="105"/>
    </location>
</feature>
<keyword evidence="1" id="KW-0812">Transmembrane</keyword>
<evidence type="ECO:0000313" key="2">
    <source>
        <dbReference type="EMBL" id="GAA4085712.1"/>
    </source>
</evidence>
<name>A0ABP7WDU6_9SPHI</name>
<evidence type="ECO:0000313" key="3">
    <source>
        <dbReference type="Proteomes" id="UP001500841"/>
    </source>
</evidence>
<gene>
    <name evidence="2" type="ORF">GCM10022392_03270</name>
</gene>